<comment type="similarity">
    <text evidence="1">Belongs to the YciI family.</text>
</comment>
<dbReference type="PANTHER" id="PTHR37828:SF1">
    <property type="entry name" value="YCII-RELATED DOMAIN-CONTAINING PROTEIN"/>
    <property type="match status" value="1"/>
</dbReference>
<evidence type="ECO:0000256" key="1">
    <source>
        <dbReference type="ARBA" id="ARBA00007689"/>
    </source>
</evidence>
<evidence type="ECO:0000313" key="4">
    <source>
        <dbReference type="Proteomes" id="UP000529795"/>
    </source>
</evidence>
<protein>
    <submittedName>
        <fullName evidence="3">Uncharacterized protein YciI</fullName>
    </submittedName>
</protein>
<dbReference type="EMBL" id="JACIEV010000008">
    <property type="protein sequence ID" value="MBB4154975.1"/>
    <property type="molecule type" value="Genomic_DNA"/>
</dbReference>
<dbReference type="InterPro" id="IPR011008">
    <property type="entry name" value="Dimeric_a/b-barrel"/>
</dbReference>
<dbReference type="AlphaFoldDB" id="A0A840FNW1"/>
<dbReference type="RefSeq" id="WP_183985998.1">
    <property type="nucleotide sequence ID" value="NZ_JACIEV010000008.1"/>
</dbReference>
<dbReference type="Gene3D" id="3.30.70.1060">
    <property type="entry name" value="Dimeric alpha+beta barrel"/>
    <property type="match status" value="1"/>
</dbReference>
<evidence type="ECO:0000259" key="2">
    <source>
        <dbReference type="Pfam" id="PF03795"/>
    </source>
</evidence>
<keyword evidence="4" id="KW-1185">Reference proteome</keyword>
<organism evidence="3 4">
    <name type="scientific">Sphingomonas jinjuensis</name>
    <dbReference type="NCBI Taxonomy" id="535907"/>
    <lineage>
        <taxon>Bacteria</taxon>
        <taxon>Pseudomonadati</taxon>
        <taxon>Pseudomonadota</taxon>
        <taxon>Alphaproteobacteria</taxon>
        <taxon>Sphingomonadales</taxon>
        <taxon>Sphingomonadaceae</taxon>
        <taxon>Sphingomonas</taxon>
    </lineage>
</organism>
<dbReference type="InterPro" id="IPR005545">
    <property type="entry name" value="YCII"/>
</dbReference>
<name>A0A840FNW1_9SPHN</name>
<feature type="domain" description="YCII-related" evidence="2">
    <location>
        <begin position="9"/>
        <end position="88"/>
    </location>
</feature>
<sequence>MAARPMAPMALVLLTYVKPIDEVNAHRAAHVGWIEAAIDEGVMVLAGRKTSADGGVLLFRGQADAVEAFAQTDPYVMNGVATAEVIGFTASLALDAIGNLF</sequence>
<dbReference type="PANTHER" id="PTHR37828">
    <property type="entry name" value="GSR2449 PROTEIN"/>
    <property type="match status" value="1"/>
</dbReference>
<proteinExistence type="inferred from homology"/>
<gene>
    <name evidence="3" type="ORF">GGQ80_002891</name>
</gene>
<dbReference type="SUPFAM" id="SSF54909">
    <property type="entry name" value="Dimeric alpha+beta barrel"/>
    <property type="match status" value="1"/>
</dbReference>
<accession>A0A840FNW1</accession>
<reference evidence="3 4" key="1">
    <citation type="submission" date="2020-08" db="EMBL/GenBank/DDBJ databases">
        <title>Genomic Encyclopedia of Type Strains, Phase IV (KMG-IV): sequencing the most valuable type-strain genomes for metagenomic binning, comparative biology and taxonomic classification.</title>
        <authorList>
            <person name="Goeker M."/>
        </authorList>
    </citation>
    <scope>NUCLEOTIDE SEQUENCE [LARGE SCALE GENOMIC DNA]</scope>
    <source>
        <strain evidence="3 4">YC6723</strain>
    </source>
</reference>
<dbReference type="Pfam" id="PF03795">
    <property type="entry name" value="YCII"/>
    <property type="match status" value="1"/>
</dbReference>
<comment type="caution">
    <text evidence="3">The sequence shown here is derived from an EMBL/GenBank/DDBJ whole genome shotgun (WGS) entry which is preliminary data.</text>
</comment>
<evidence type="ECO:0000313" key="3">
    <source>
        <dbReference type="EMBL" id="MBB4154975.1"/>
    </source>
</evidence>
<dbReference type="Proteomes" id="UP000529795">
    <property type="component" value="Unassembled WGS sequence"/>
</dbReference>